<accession>A0A382BCX1</accession>
<name>A0A382BCX1_9ZZZZ</name>
<gene>
    <name evidence="2" type="ORF">METZ01_LOCUS164215</name>
</gene>
<feature type="non-terminal residue" evidence="2">
    <location>
        <position position="451"/>
    </location>
</feature>
<sequence length="451" mass="49469">MPQETNLNVSPYFDDFDKDKNFYRVLFKPGSPVQARELSTLQSILQNQIEQFGTHFFKEGSKVIPGQLSYDNNFTCIQVEDSFLGIPVSLYSDQLVGLRVTGARSGVTATIKKILSKVDSDRDNLTLYIKYEKSGDDFATEKFSDGESLSANQDIVYGASVIAANEPFANTLAFGANATGSAMSIGEGVYFVRGTFAQVQNETLILDQYSATPSYRIGFNVQEDFISADEDPSLNDNASGFTNFAAPGADRLEIKISLSKKALDDTNDQNFIEIARVEQGQLQTFVKDTQYNLINDTLAQRTFDESGNYYVKPFEVFMKESLNDQIGNKGIYTSEQKTAQGNIPSDDLLALQISPGKAYIKGYKVERISTAFLDVPKARTTKTIEQEAVTYETGSPIIVNNIFGSPSLGIGTTATVALLDKRRGGSGSEIGLARLYDFKAQSGSFVNATTQ</sequence>
<reference evidence="2" key="1">
    <citation type="submission" date="2018-05" db="EMBL/GenBank/DDBJ databases">
        <authorList>
            <person name="Lanie J.A."/>
            <person name="Ng W.-L."/>
            <person name="Kazmierczak K.M."/>
            <person name="Andrzejewski T.M."/>
            <person name="Davidsen T.M."/>
            <person name="Wayne K.J."/>
            <person name="Tettelin H."/>
            <person name="Glass J.I."/>
            <person name="Rusch D."/>
            <person name="Podicherti R."/>
            <person name="Tsui H.-C.T."/>
            <person name="Winkler M.E."/>
        </authorList>
    </citation>
    <scope>NUCLEOTIDE SEQUENCE</scope>
</reference>
<organism evidence="2">
    <name type="scientific">marine metagenome</name>
    <dbReference type="NCBI Taxonomy" id="408172"/>
    <lineage>
        <taxon>unclassified sequences</taxon>
        <taxon>metagenomes</taxon>
        <taxon>ecological metagenomes</taxon>
    </lineage>
</organism>
<evidence type="ECO:0000313" key="2">
    <source>
        <dbReference type="EMBL" id="SVB11361.1"/>
    </source>
</evidence>
<protein>
    <recommendedName>
        <fullName evidence="1">DUF4815 domain-containing protein</fullName>
    </recommendedName>
</protein>
<feature type="domain" description="DUF4815" evidence="1">
    <location>
        <begin position="11"/>
        <end position="83"/>
    </location>
</feature>
<feature type="domain" description="DUF4815" evidence="1">
    <location>
        <begin position="177"/>
        <end position="323"/>
    </location>
</feature>
<evidence type="ECO:0000259" key="1">
    <source>
        <dbReference type="Pfam" id="PF16075"/>
    </source>
</evidence>
<dbReference type="InterPro" id="IPR032096">
    <property type="entry name" value="DUF4815"/>
</dbReference>
<proteinExistence type="predicted"/>
<dbReference type="EMBL" id="UINC01029138">
    <property type="protein sequence ID" value="SVB11361.1"/>
    <property type="molecule type" value="Genomic_DNA"/>
</dbReference>
<dbReference type="AlphaFoldDB" id="A0A382BCX1"/>
<dbReference type="Pfam" id="PF16075">
    <property type="entry name" value="DUF4815"/>
    <property type="match status" value="2"/>
</dbReference>